<dbReference type="Proteomes" id="UP000644699">
    <property type="component" value="Unassembled WGS sequence"/>
</dbReference>
<dbReference type="AlphaFoldDB" id="A0A917E3D3"/>
<proteinExistence type="predicted"/>
<gene>
    <name evidence="2" type="ORF">GCM10011390_18180</name>
</gene>
<keyword evidence="1" id="KW-0732">Signal</keyword>
<dbReference type="PROSITE" id="PS51257">
    <property type="entry name" value="PROKAR_LIPOPROTEIN"/>
    <property type="match status" value="1"/>
</dbReference>
<reference evidence="2" key="2">
    <citation type="submission" date="2020-09" db="EMBL/GenBank/DDBJ databases">
        <authorList>
            <person name="Sun Q."/>
            <person name="Zhou Y."/>
        </authorList>
    </citation>
    <scope>NUCLEOTIDE SEQUENCE</scope>
    <source>
        <strain evidence="2">CGMCC 1.15367</strain>
    </source>
</reference>
<evidence type="ECO:0000256" key="1">
    <source>
        <dbReference type="SAM" id="SignalP"/>
    </source>
</evidence>
<feature type="chain" id="PRO_5036989313" evidence="1">
    <location>
        <begin position="27"/>
        <end position="108"/>
    </location>
</feature>
<evidence type="ECO:0000313" key="2">
    <source>
        <dbReference type="EMBL" id="GGD99757.1"/>
    </source>
</evidence>
<sequence>MSRAVFSSRFAAFAALLALGGCLAPAADRGDPAARYTISIQRPNEVLTGRPVRNLAVGRNANRGEVERTLAANPGLAEALVRNGVDLRMVTALRVGPTGVVEVYTRGR</sequence>
<reference evidence="2" key="1">
    <citation type="journal article" date="2014" name="Int. J. Syst. Evol. Microbiol.">
        <title>Complete genome sequence of Corynebacterium casei LMG S-19264T (=DSM 44701T), isolated from a smear-ripened cheese.</title>
        <authorList>
            <consortium name="US DOE Joint Genome Institute (JGI-PGF)"/>
            <person name="Walter F."/>
            <person name="Albersmeier A."/>
            <person name="Kalinowski J."/>
            <person name="Ruckert C."/>
        </authorList>
    </citation>
    <scope>NUCLEOTIDE SEQUENCE</scope>
    <source>
        <strain evidence="2">CGMCC 1.15367</strain>
    </source>
</reference>
<name>A0A917E3D3_9HYPH</name>
<organism evidence="2 3">
    <name type="scientific">Aureimonas endophytica</name>
    <dbReference type="NCBI Taxonomy" id="2027858"/>
    <lineage>
        <taxon>Bacteria</taxon>
        <taxon>Pseudomonadati</taxon>
        <taxon>Pseudomonadota</taxon>
        <taxon>Alphaproteobacteria</taxon>
        <taxon>Hyphomicrobiales</taxon>
        <taxon>Aurantimonadaceae</taxon>
        <taxon>Aureimonas</taxon>
    </lineage>
</organism>
<protein>
    <submittedName>
        <fullName evidence="2">Uncharacterized protein</fullName>
    </submittedName>
</protein>
<feature type="signal peptide" evidence="1">
    <location>
        <begin position="1"/>
        <end position="26"/>
    </location>
</feature>
<accession>A0A917E3D3</accession>
<dbReference type="EMBL" id="BMIQ01000002">
    <property type="protein sequence ID" value="GGD99757.1"/>
    <property type="molecule type" value="Genomic_DNA"/>
</dbReference>
<keyword evidence="3" id="KW-1185">Reference proteome</keyword>
<comment type="caution">
    <text evidence="2">The sequence shown here is derived from an EMBL/GenBank/DDBJ whole genome shotgun (WGS) entry which is preliminary data.</text>
</comment>
<dbReference type="RefSeq" id="WP_188907895.1">
    <property type="nucleotide sequence ID" value="NZ_BMIQ01000002.1"/>
</dbReference>
<evidence type="ECO:0000313" key="3">
    <source>
        <dbReference type="Proteomes" id="UP000644699"/>
    </source>
</evidence>